<comment type="subunit">
    <text evidence="7">The complex comprises the extracytoplasmic solute receptor protein and the two transmembrane proteins.</text>
</comment>
<organism evidence="9 10">
    <name type="scientific">Cribrihabitans marinus</name>
    <dbReference type="NCBI Taxonomy" id="1227549"/>
    <lineage>
        <taxon>Bacteria</taxon>
        <taxon>Pseudomonadati</taxon>
        <taxon>Pseudomonadota</taxon>
        <taxon>Alphaproteobacteria</taxon>
        <taxon>Rhodobacterales</taxon>
        <taxon>Paracoccaceae</taxon>
        <taxon>Cribrihabitans</taxon>
    </lineage>
</organism>
<comment type="function">
    <text evidence="7">Part of the tripartite ATP-independent periplasmic (TRAP) transport system.</text>
</comment>
<evidence type="ECO:0000256" key="2">
    <source>
        <dbReference type="ARBA" id="ARBA00022475"/>
    </source>
</evidence>
<keyword evidence="3 7" id="KW-0997">Cell inner membrane</keyword>
<name>A0A1H6YZT9_9RHOB</name>
<comment type="similarity">
    <text evidence="7">Belongs to the TRAP transporter large permease family.</text>
</comment>
<dbReference type="NCBIfam" id="TIGR00786">
    <property type="entry name" value="dctM"/>
    <property type="match status" value="1"/>
</dbReference>
<accession>A0A1H6YZT9</accession>
<evidence type="ECO:0000313" key="9">
    <source>
        <dbReference type="EMBL" id="SEJ42235.1"/>
    </source>
</evidence>
<dbReference type="EMBL" id="FNYD01000004">
    <property type="protein sequence ID" value="SEJ42235.1"/>
    <property type="molecule type" value="Genomic_DNA"/>
</dbReference>
<dbReference type="RefSeq" id="WP_092365486.1">
    <property type="nucleotide sequence ID" value="NZ_BMGV01000004.1"/>
</dbReference>
<feature type="transmembrane region" description="Helical" evidence="7">
    <location>
        <begin position="313"/>
        <end position="331"/>
    </location>
</feature>
<dbReference type="STRING" id="1227549.SAMN05444007_104411"/>
<keyword evidence="7" id="KW-0813">Transport</keyword>
<dbReference type="PANTHER" id="PTHR33362:SF2">
    <property type="entry name" value="TRAP TRANSPORTER LARGE PERMEASE PROTEIN"/>
    <property type="match status" value="1"/>
</dbReference>
<evidence type="ECO:0000256" key="7">
    <source>
        <dbReference type="RuleBase" id="RU369079"/>
    </source>
</evidence>
<reference evidence="9 10" key="1">
    <citation type="submission" date="2016-10" db="EMBL/GenBank/DDBJ databases">
        <authorList>
            <person name="de Groot N.N."/>
        </authorList>
    </citation>
    <scope>NUCLEOTIDE SEQUENCE [LARGE SCALE GENOMIC DNA]</scope>
    <source>
        <strain evidence="9 10">DSM 29340</strain>
    </source>
</reference>
<feature type="transmembrane region" description="Helical" evidence="7">
    <location>
        <begin position="54"/>
        <end position="74"/>
    </location>
</feature>
<feature type="transmembrane region" description="Helical" evidence="7">
    <location>
        <begin position="94"/>
        <end position="123"/>
    </location>
</feature>
<comment type="subcellular location">
    <subcellularLocation>
        <location evidence="1 7">Cell inner membrane</location>
        <topology evidence="1 7">Multi-pass membrane protein</topology>
    </subcellularLocation>
</comment>
<feature type="transmembrane region" description="Helical" evidence="7">
    <location>
        <begin position="214"/>
        <end position="236"/>
    </location>
</feature>
<dbReference type="InterPro" id="IPR010656">
    <property type="entry name" value="DctM"/>
</dbReference>
<keyword evidence="6 7" id="KW-0472">Membrane</keyword>
<evidence type="ECO:0000259" key="8">
    <source>
        <dbReference type="Pfam" id="PF06808"/>
    </source>
</evidence>
<dbReference type="AlphaFoldDB" id="A0A1H6YZT9"/>
<dbReference type="GO" id="GO:0005886">
    <property type="term" value="C:plasma membrane"/>
    <property type="evidence" value="ECO:0007669"/>
    <property type="project" value="UniProtKB-SubCell"/>
</dbReference>
<dbReference type="GO" id="GO:0022857">
    <property type="term" value="F:transmembrane transporter activity"/>
    <property type="evidence" value="ECO:0007669"/>
    <property type="project" value="UniProtKB-UniRule"/>
</dbReference>
<keyword evidence="4 7" id="KW-0812">Transmembrane</keyword>
<feature type="transmembrane region" description="Helical" evidence="7">
    <location>
        <begin position="168"/>
        <end position="193"/>
    </location>
</feature>
<evidence type="ECO:0000256" key="3">
    <source>
        <dbReference type="ARBA" id="ARBA00022519"/>
    </source>
</evidence>
<dbReference type="OrthoDB" id="9790209at2"/>
<sequence length="429" mass="45545">MLIWFLPVFLAFLLLGLPVFFGLLAAPGLLLWLNGQERDITLLYRNVYNGMDSFPLMAIPFFMLAGELMNRGGITMRLVEFSQALMGHLRGGLAHVNVLSSMLFAGLSGSAVADTSALGSMLIPAMEKQGYSRKFAAAITAASSVIGPIIPPSGIMIIYAYVMGESVAALFLAGIVPGVLVGLGLMGMVKVMADRYDFPVASRKYSWPERGRASLKAFFPLMTPVIIMGGILGGIFTPTEAAAVAVAYAFIIGFFVLRTFGLRDVPEVLNTAGITSAVVLLLVGAAMAFKTVVSLSHAPEQLAALILGLSENPLILLFLINLLLFVVGMFLDAGPAIIILGPILAPIFTDLGIDPIHFAIIMSVNLTVGLATPPMGLVLFVAAAVSRERVETIARAILPFLAVEIAVIFLITFVPALSMTIPRLTGFAN</sequence>
<feature type="transmembrane region" description="Helical" evidence="7">
    <location>
        <begin position="6"/>
        <end position="33"/>
    </location>
</feature>
<evidence type="ECO:0000256" key="6">
    <source>
        <dbReference type="ARBA" id="ARBA00023136"/>
    </source>
</evidence>
<keyword evidence="10" id="KW-1185">Reference proteome</keyword>
<feature type="transmembrane region" description="Helical" evidence="7">
    <location>
        <begin position="397"/>
        <end position="421"/>
    </location>
</feature>
<keyword evidence="5 7" id="KW-1133">Transmembrane helix</keyword>
<feature type="domain" description="TRAP C4-dicarboxylate transport system permease DctM subunit" evidence="8">
    <location>
        <begin position="8"/>
        <end position="417"/>
    </location>
</feature>
<dbReference type="InterPro" id="IPR004681">
    <property type="entry name" value="TRAP_DctM"/>
</dbReference>
<dbReference type="PANTHER" id="PTHR33362">
    <property type="entry name" value="SIALIC ACID TRAP TRANSPORTER PERMEASE PROTEIN SIAT-RELATED"/>
    <property type="match status" value="1"/>
</dbReference>
<feature type="transmembrane region" description="Helical" evidence="7">
    <location>
        <begin position="135"/>
        <end position="162"/>
    </location>
</feature>
<evidence type="ECO:0000256" key="1">
    <source>
        <dbReference type="ARBA" id="ARBA00004429"/>
    </source>
</evidence>
<protein>
    <recommendedName>
        <fullName evidence="7">TRAP transporter large permease protein</fullName>
    </recommendedName>
</protein>
<dbReference type="Proteomes" id="UP000199379">
    <property type="component" value="Unassembled WGS sequence"/>
</dbReference>
<proteinExistence type="inferred from homology"/>
<feature type="transmembrane region" description="Helical" evidence="7">
    <location>
        <begin position="336"/>
        <end position="353"/>
    </location>
</feature>
<dbReference type="Pfam" id="PF06808">
    <property type="entry name" value="DctM"/>
    <property type="match status" value="1"/>
</dbReference>
<feature type="transmembrane region" description="Helical" evidence="7">
    <location>
        <begin position="272"/>
        <end position="293"/>
    </location>
</feature>
<evidence type="ECO:0000256" key="4">
    <source>
        <dbReference type="ARBA" id="ARBA00022692"/>
    </source>
</evidence>
<dbReference type="PIRSF" id="PIRSF006066">
    <property type="entry name" value="HI0050"/>
    <property type="match status" value="1"/>
</dbReference>
<evidence type="ECO:0000256" key="5">
    <source>
        <dbReference type="ARBA" id="ARBA00022989"/>
    </source>
</evidence>
<evidence type="ECO:0000313" key="10">
    <source>
        <dbReference type="Proteomes" id="UP000199379"/>
    </source>
</evidence>
<feature type="transmembrane region" description="Helical" evidence="7">
    <location>
        <begin position="242"/>
        <end position="260"/>
    </location>
</feature>
<feature type="transmembrane region" description="Helical" evidence="7">
    <location>
        <begin position="359"/>
        <end position="385"/>
    </location>
</feature>
<keyword evidence="2" id="KW-1003">Cell membrane</keyword>
<gene>
    <name evidence="9" type="ORF">SAMN05444007_104411</name>
</gene>